<keyword evidence="1" id="KW-0812">Transmembrane</keyword>
<sequence length="83" mass="9142">MDLIFDISVWRLLGVGVNFCACLVNAASIRIFFRNSKALEDFLVMCLLVVLQNSMESGKISLVAGLGWAVMPCMRFLGVVVDN</sequence>
<feature type="transmembrane region" description="Helical" evidence="1">
    <location>
        <begin position="12"/>
        <end position="33"/>
    </location>
</feature>
<keyword evidence="1" id="KW-1133">Transmembrane helix</keyword>
<evidence type="ECO:0000313" key="2">
    <source>
        <dbReference type="EMBL" id="MBO8459054.1"/>
    </source>
</evidence>
<dbReference type="Proteomes" id="UP000823641">
    <property type="component" value="Unassembled WGS sequence"/>
</dbReference>
<proteinExistence type="predicted"/>
<evidence type="ECO:0000313" key="3">
    <source>
        <dbReference type="Proteomes" id="UP000823641"/>
    </source>
</evidence>
<reference evidence="2" key="1">
    <citation type="submission" date="2020-10" db="EMBL/GenBank/DDBJ databases">
        <authorList>
            <person name="Gilroy R."/>
        </authorList>
    </citation>
    <scope>NUCLEOTIDE SEQUENCE</scope>
    <source>
        <strain evidence="2">G3-3990</strain>
    </source>
</reference>
<reference evidence="2" key="2">
    <citation type="journal article" date="2021" name="PeerJ">
        <title>Extensive microbial diversity within the chicken gut microbiome revealed by metagenomics and culture.</title>
        <authorList>
            <person name="Gilroy R."/>
            <person name="Ravi A."/>
            <person name="Getino M."/>
            <person name="Pursley I."/>
            <person name="Horton D.L."/>
            <person name="Alikhan N.F."/>
            <person name="Baker D."/>
            <person name="Gharbi K."/>
            <person name="Hall N."/>
            <person name="Watson M."/>
            <person name="Adriaenssens E.M."/>
            <person name="Foster-Nyarko E."/>
            <person name="Jarju S."/>
            <person name="Secka A."/>
            <person name="Antonio M."/>
            <person name="Oren A."/>
            <person name="Chaudhuri R.R."/>
            <person name="La Ragione R."/>
            <person name="Hildebrand F."/>
            <person name="Pallen M.J."/>
        </authorList>
    </citation>
    <scope>NUCLEOTIDE SEQUENCE</scope>
    <source>
        <strain evidence="2">G3-3990</strain>
    </source>
</reference>
<evidence type="ECO:0000256" key="1">
    <source>
        <dbReference type="SAM" id="Phobius"/>
    </source>
</evidence>
<gene>
    <name evidence="2" type="ORF">IAA73_01785</name>
</gene>
<protein>
    <submittedName>
        <fullName evidence="2">Uncharacterized protein</fullName>
    </submittedName>
</protein>
<accession>A0A9D9HSQ0</accession>
<feature type="transmembrane region" description="Helical" evidence="1">
    <location>
        <begin position="60"/>
        <end position="81"/>
    </location>
</feature>
<organism evidence="2 3">
    <name type="scientific">Candidatus Gallipaludibacter merdavium</name>
    <dbReference type="NCBI Taxonomy" id="2840839"/>
    <lineage>
        <taxon>Bacteria</taxon>
        <taxon>Pseudomonadati</taxon>
        <taxon>Bacteroidota</taxon>
        <taxon>Bacteroidia</taxon>
        <taxon>Bacteroidales</taxon>
        <taxon>Candidatus Gallipaludibacter</taxon>
    </lineage>
</organism>
<dbReference type="EMBL" id="JADIMG010000017">
    <property type="protein sequence ID" value="MBO8459054.1"/>
    <property type="molecule type" value="Genomic_DNA"/>
</dbReference>
<comment type="caution">
    <text evidence="2">The sequence shown here is derived from an EMBL/GenBank/DDBJ whole genome shotgun (WGS) entry which is preliminary data.</text>
</comment>
<name>A0A9D9HSQ0_9BACT</name>
<keyword evidence="1" id="KW-0472">Membrane</keyword>
<dbReference type="AlphaFoldDB" id="A0A9D9HSQ0"/>